<reference evidence="1" key="1">
    <citation type="submission" date="2019-08" db="EMBL/GenBank/DDBJ databases">
        <authorList>
            <person name="Kucharzyk K."/>
            <person name="Murdoch R.W."/>
            <person name="Higgins S."/>
            <person name="Loffler F."/>
        </authorList>
    </citation>
    <scope>NUCLEOTIDE SEQUENCE</scope>
</reference>
<name>A0A645DG63_9ZZZZ</name>
<gene>
    <name evidence="1" type="ORF">SDC9_134913</name>
</gene>
<evidence type="ECO:0000313" key="1">
    <source>
        <dbReference type="EMBL" id="MPM87813.1"/>
    </source>
</evidence>
<proteinExistence type="predicted"/>
<comment type="caution">
    <text evidence="1">The sequence shown here is derived from an EMBL/GenBank/DDBJ whole genome shotgun (WGS) entry which is preliminary data.</text>
</comment>
<organism evidence="1">
    <name type="scientific">bioreactor metagenome</name>
    <dbReference type="NCBI Taxonomy" id="1076179"/>
    <lineage>
        <taxon>unclassified sequences</taxon>
        <taxon>metagenomes</taxon>
        <taxon>ecological metagenomes</taxon>
    </lineage>
</organism>
<accession>A0A645DG63</accession>
<dbReference type="EMBL" id="VSSQ01035563">
    <property type="protein sequence ID" value="MPM87813.1"/>
    <property type="molecule type" value="Genomic_DNA"/>
</dbReference>
<dbReference type="AlphaFoldDB" id="A0A645DG63"/>
<protein>
    <submittedName>
        <fullName evidence="1">Uncharacterized protein</fullName>
    </submittedName>
</protein>
<sequence length="139" mass="16241">MHKRCSEYCRTRGCSSNPCNNLNINIFIIIRKLKHKTCHSVNACIAAANYRYNLTAFGPFKCHNASFFFLAHRRCNPLFIWKVVFHQISINCIPHNHIAFIKNINRSYCQTLVISGSYSYYIQLSLQNIHSNLLMQVQR</sequence>